<evidence type="ECO:0000313" key="2">
    <source>
        <dbReference type="Proteomes" id="UP000187074"/>
    </source>
</evidence>
<dbReference type="OrthoDB" id="2454533at2"/>
<organism evidence="1 2">
    <name type="scientific">Paenibacillus lautus</name>
    <name type="common">Bacillus lautus</name>
    <dbReference type="NCBI Taxonomy" id="1401"/>
    <lineage>
        <taxon>Bacteria</taxon>
        <taxon>Bacillati</taxon>
        <taxon>Bacillota</taxon>
        <taxon>Bacilli</taxon>
        <taxon>Bacillales</taxon>
        <taxon>Paenibacillaceae</taxon>
        <taxon>Paenibacillus</taxon>
    </lineage>
</organism>
<dbReference type="EMBL" id="MRTF01000002">
    <property type="protein sequence ID" value="OME95374.1"/>
    <property type="molecule type" value="Genomic_DNA"/>
</dbReference>
<comment type="caution">
    <text evidence="1">The sequence shown here is derived from an EMBL/GenBank/DDBJ whole genome shotgun (WGS) entry which is preliminary data.</text>
</comment>
<protein>
    <submittedName>
        <fullName evidence="1">Uncharacterized protein</fullName>
    </submittedName>
</protein>
<dbReference type="AlphaFoldDB" id="A0A1R1B748"/>
<evidence type="ECO:0000313" key="1">
    <source>
        <dbReference type="EMBL" id="OME95374.1"/>
    </source>
</evidence>
<proteinExistence type="predicted"/>
<sequence>MKRKIIVVLLLVFVILINSNAQRDSIDMPLYEGRSLVIGVIGETPQVREKGHVGFREVTFQQLEDLDLSAEIDAVFITKEHLVEASEPKYTKVYHQAEVPFFYIESKKSHVPFTIEELSYDEVPDLSSDMYATGYYGKDASHWGYGLYNGVMNETNIQAVYSHIFATIESLHNDGGT</sequence>
<gene>
    <name evidence="1" type="ORF">BK123_08300</name>
</gene>
<accession>A0A1R1B748</accession>
<name>A0A1R1B748_PAELA</name>
<dbReference type="STRING" id="1401.BK123_08300"/>
<dbReference type="Proteomes" id="UP000187074">
    <property type="component" value="Unassembled WGS sequence"/>
</dbReference>
<reference evidence="1 2" key="1">
    <citation type="submission" date="2016-11" db="EMBL/GenBank/DDBJ databases">
        <title>Paenibacillus species isolates.</title>
        <authorList>
            <person name="Beno S.M."/>
        </authorList>
    </citation>
    <scope>NUCLEOTIDE SEQUENCE [LARGE SCALE GENOMIC DNA]</scope>
    <source>
        <strain evidence="1 2">FSL F4-0100</strain>
    </source>
</reference>